<dbReference type="SUPFAM" id="SSF51395">
    <property type="entry name" value="FMN-linked oxidoreductases"/>
    <property type="match status" value="1"/>
</dbReference>
<evidence type="ECO:0000313" key="5">
    <source>
        <dbReference type="EMBL" id="AAV96501.1"/>
    </source>
</evidence>
<dbReference type="CDD" id="cd02808">
    <property type="entry name" value="GltS_FMN"/>
    <property type="match status" value="1"/>
</dbReference>
<dbReference type="HOGENOM" id="CLU_026563_1_0_5"/>
<dbReference type="GO" id="GO:0015930">
    <property type="term" value="F:glutamate synthase activity"/>
    <property type="evidence" value="ECO:0007669"/>
    <property type="project" value="InterPro"/>
</dbReference>
<dbReference type="InterPro" id="IPR002932">
    <property type="entry name" value="Glu_synthdom"/>
</dbReference>
<evidence type="ECO:0000256" key="1">
    <source>
        <dbReference type="ARBA" id="ARBA00009716"/>
    </source>
</evidence>
<keyword evidence="3" id="KW-1133">Transmembrane helix</keyword>
<accession>Q5LND9</accession>
<dbReference type="InterPro" id="IPR024188">
    <property type="entry name" value="GltB"/>
</dbReference>
<dbReference type="PANTHER" id="PTHR43819">
    <property type="entry name" value="ARCHAEAL-TYPE GLUTAMATE SYNTHASE [NADPH]"/>
    <property type="match status" value="1"/>
</dbReference>
<dbReference type="PIRSF" id="PIRSF006429">
    <property type="entry name" value="GOGAT_lg_2"/>
    <property type="match status" value="1"/>
</dbReference>
<sequence>MRHINIYRSFRMGFAYNAIEVMAFVFVSVIGLMMLTAVVLFIVDRFQTGDAIRRNYPVIGRFRNIFTELGEFFRQYFFAMDREEMPFNRAQRNWVYNASEAKGNTVAFGSTRNLNIPGTPIFMNAPFPPLDDQFGASEPLVIGPTCRQPYSAPSIFNISGMSYGAISKPAVLALSKGAKAAGVWMNTGEGGLSPYHLEGGADIVFQIGTAKFGVRDAEGNLSDDKLREVAAHPQVKMFEIKLSQGAKPGKGGILPAAKIDAEISQIRGVPMGMDAISPNRHREVDDFDGLLDLIAHLREVTGKPVGIKTCMGSADPWFDFFRRIRERGADSAPDFITVDGGEGGTGAAPMPLIDLVGLPLREALIRMVDLRDLSGLHDRIRIVASGKLVAPGDVAWAICLGADFITSARGFMFSLGCIQALKCNKNTCPTGITTHIPSLQKGLVVHEKEKRVAAYARSVIHEVETIAHSVGVPEPRLMRRRHVRIVCDDGTSVQMDDLYPSVKSDAEGLDRARGNRQFEDGLRRLGVV</sequence>
<comment type="similarity">
    <text evidence="1 2">Belongs to the glutamate synthase family.</text>
</comment>
<dbReference type="Pfam" id="PF01645">
    <property type="entry name" value="Glu_synthase"/>
    <property type="match status" value="1"/>
</dbReference>
<dbReference type="STRING" id="246200.SPO3272"/>
<reference evidence="5 6" key="1">
    <citation type="journal article" date="2004" name="Nature">
        <title>Genome sequence of Silicibacter pomeroyi reveals adaptations to the marine environment.</title>
        <authorList>
            <person name="Moran M.A."/>
            <person name="Buchan A."/>
            <person name="Gonzalez J.M."/>
            <person name="Heidelberg J.F."/>
            <person name="Whitman W.B."/>
            <person name="Kiene R.P."/>
            <person name="Henriksen J.R."/>
            <person name="King G.M."/>
            <person name="Belas R."/>
            <person name="Fuqua C."/>
            <person name="Brinkac L."/>
            <person name="Lewis M."/>
            <person name="Johri S."/>
            <person name="Weaver B."/>
            <person name="Pai G."/>
            <person name="Eisen J.A."/>
            <person name="Rahe E."/>
            <person name="Sheldon W.M."/>
            <person name="Ye W."/>
            <person name="Miller T.R."/>
            <person name="Carlton J."/>
            <person name="Rasko D.A."/>
            <person name="Paulsen I.T."/>
            <person name="Ren Q."/>
            <person name="Daugherty S.C."/>
            <person name="Deboy R.T."/>
            <person name="Dodson R.J."/>
            <person name="Durkin A.S."/>
            <person name="Madupu R."/>
            <person name="Nelson W.C."/>
            <person name="Sullivan S.A."/>
            <person name="Rosovitz M.J."/>
            <person name="Haft D.H."/>
            <person name="Selengut J."/>
            <person name="Ward N."/>
        </authorList>
    </citation>
    <scope>NUCLEOTIDE SEQUENCE [LARGE SCALE GENOMIC DNA]</scope>
    <source>
        <strain evidence="6">ATCC 700808 / DSM 15171 / DSS-3</strain>
    </source>
</reference>
<dbReference type="KEGG" id="sil:SPO3272"/>
<keyword evidence="6" id="KW-1185">Reference proteome</keyword>
<dbReference type="PANTHER" id="PTHR43819:SF1">
    <property type="entry name" value="ARCHAEAL-TYPE GLUTAMATE SYNTHASE [NADPH]"/>
    <property type="match status" value="1"/>
</dbReference>
<evidence type="ECO:0000256" key="2">
    <source>
        <dbReference type="PIRNR" id="PIRNR006429"/>
    </source>
</evidence>
<feature type="transmembrane region" description="Helical" evidence="3">
    <location>
        <begin position="21"/>
        <end position="43"/>
    </location>
</feature>
<keyword evidence="3" id="KW-0472">Membrane</keyword>
<gene>
    <name evidence="5" type="ordered locus">SPO3272</name>
</gene>
<organism evidence="5 6">
    <name type="scientific">Ruegeria pomeroyi (strain ATCC 700808 / DSM 15171 / DSS-3)</name>
    <name type="common">Silicibacter pomeroyi</name>
    <dbReference type="NCBI Taxonomy" id="246200"/>
    <lineage>
        <taxon>Bacteria</taxon>
        <taxon>Pseudomonadati</taxon>
        <taxon>Pseudomonadota</taxon>
        <taxon>Alphaproteobacteria</taxon>
        <taxon>Rhodobacterales</taxon>
        <taxon>Roseobacteraceae</taxon>
        <taxon>Ruegeria</taxon>
    </lineage>
</organism>
<dbReference type="eggNOG" id="COG0069">
    <property type="taxonomic scope" value="Bacteria"/>
</dbReference>
<dbReference type="AlphaFoldDB" id="Q5LND9"/>
<dbReference type="EMBL" id="CP000031">
    <property type="protein sequence ID" value="AAV96501.1"/>
    <property type="molecule type" value="Genomic_DNA"/>
</dbReference>
<dbReference type="PaxDb" id="246200-SPO3272"/>
<dbReference type="GO" id="GO:0006537">
    <property type="term" value="P:glutamate biosynthetic process"/>
    <property type="evidence" value="ECO:0007669"/>
    <property type="project" value="InterPro"/>
</dbReference>
<dbReference type="Proteomes" id="UP000001023">
    <property type="component" value="Chromosome"/>
</dbReference>
<protein>
    <submittedName>
        <fullName evidence="5">Glutamate synthase family protein</fullName>
    </submittedName>
</protein>
<dbReference type="InterPro" id="IPR013785">
    <property type="entry name" value="Aldolase_TIM"/>
</dbReference>
<name>Q5LND9_RUEPO</name>
<evidence type="ECO:0000256" key="3">
    <source>
        <dbReference type="SAM" id="Phobius"/>
    </source>
</evidence>
<dbReference type="Gene3D" id="3.20.20.70">
    <property type="entry name" value="Aldolase class I"/>
    <property type="match status" value="1"/>
</dbReference>
<evidence type="ECO:0000259" key="4">
    <source>
        <dbReference type="Pfam" id="PF01645"/>
    </source>
</evidence>
<feature type="domain" description="Glutamate synthase" evidence="4">
    <location>
        <begin position="146"/>
        <end position="472"/>
    </location>
</feature>
<evidence type="ECO:0000313" key="6">
    <source>
        <dbReference type="Proteomes" id="UP000001023"/>
    </source>
</evidence>
<keyword evidence="3" id="KW-0812">Transmembrane</keyword>
<proteinExistence type="inferred from homology"/>
<reference evidence="5 6" key="2">
    <citation type="journal article" date="2014" name="Stand. Genomic Sci.">
        <title>An updated genome annotation for the model marine bacterium Ruegeria pomeroyi DSS-3.</title>
        <authorList>
            <person name="Rivers A.R."/>
            <person name="Smith C.B."/>
            <person name="Moran M.A."/>
        </authorList>
    </citation>
    <scope>GENOME REANNOTATION</scope>
    <source>
        <strain evidence="6">ATCC 700808 / DSM 15171 / DSS-3</strain>
    </source>
</reference>